<evidence type="ECO:0000313" key="3">
    <source>
        <dbReference type="Proteomes" id="UP001209878"/>
    </source>
</evidence>
<accession>A0AAD9J9U8</accession>
<sequence>MSRDQEQLKKSTPSQYNVTWRGNDGNEYSDFQTSKGNTAWWAVDLGTRGARVTGVRIVNRRDCGSQNLSTHSPYM</sequence>
<dbReference type="AlphaFoldDB" id="A0AAD9J9U8"/>
<evidence type="ECO:0008006" key="4">
    <source>
        <dbReference type="Google" id="ProtNLM"/>
    </source>
</evidence>
<feature type="compositionally biased region" description="Polar residues" evidence="1">
    <location>
        <begin position="10"/>
        <end position="20"/>
    </location>
</feature>
<comment type="caution">
    <text evidence="2">The sequence shown here is derived from an EMBL/GenBank/DDBJ whole genome shotgun (WGS) entry which is preliminary data.</text>
</comment>
<keyword evidence="3" id="KW-1185">Reference proteome</keyword>
<name>A0AAD9J9U8_RIDPI</name>
<protein>
    <recommendedName>
        <fullName evidence="4">F5/8 type C domain-containing protein</fullName>
    </recommendedName>
</protein>
<evidence type="ECO:0000256" key="1">
    <source>
        <dbReference type="SAM" id="MobiDB-lite"/>
    </source>
</evidence>
<dbReference type="SUPFAM" id="SSF49785">
    <property type="entry name" value="Galactose-binding domain-like"/>
    <property type="match status" value="1"/>
</dbReference>
<evidence type="ECO:0000313" key="2">
    <source>
        <dbReference type="EMBL" id="KAK2148919.1"/>
    </source>
</evidence>
<dbReference type="EMBL" id="JAODUO010003088">
    <property type="protein sequence ID" value="KAK2148919.1"/>
    <property type="molecule type" value="Genomic_DNA"/>
</dbReference>
<feature type="region of interest" description="Disordered" evidence="1">
    <location>
        <begin position="1"/>
        <end position="24"/>
    </location>
</feature>
<dbReference type="InterPro" id="IPR008979">
    <property type="entry name" value="Galactose-bd-like_sf"/>
</dbReference>
<dbReference type="Gene3D" id="2.60.120.260">
    <property type="entry name" value="Galactose-binding domain-like"/>
    <property type="match status" value="1"/>
</dbReference>
<reference evidence="2" key="1">
    <citation type="journal article" date="2023" name="Mol. Biol. Evol.">
        <title>Third-Generation Sequencing Reveals the Adaptive Role of the Epigenome in Three Deep-Sea Polychaetes.</title>
        <authorList>
            <person name="Perez M."/>
            <person name="Aroh O."/>
            <person name="Sun Y."/>
            <person name="Lan Y."/>
            <person name="Juniper S.K."/>
            <person name="Young C.R."/>
            <person name="Angers B."/>
            <person name="Qian P.Y."/>
        </authorList>
    </citation>
    <scope>NUCLEOTIDE SEQUENCE</scope>
    <source>
        <strain evidence="2">R07B-5</strain>
    </source>
</reference>
<organism evidence="2 3">
    <name type="scientific">Ridgeia piscesae</name>
    <name type="common">Tubeworm</name>
    <dbReference type="NCBI Taxonomy" id="27915"/>
    <lineage>
        <taxon>Eukaryota</taxon>
        <taxon>Metazoa</taxon>
        <taxon>Spiralia</taxon>
        <taxon>Lophotrochozoa</taxon>
        <taxon>Annelida</taxon>
        <taxon>Polychaeta</taxon>
        <taxon>Sedentaria</taxon>
        <taxon>Canalipalpata</taxon>
        <taxon>Sabellida</taxon>
        <taxon>Siboglinidae</taxon>
        <taxon>Ridgeia</taxon>
    </lineage>
</organism>
<dbReference type="Proteomes" id="UP001209878">
    <property type="component" value="Unassembled WGS sequence"/>
</dbReference>
<gene>
    <name evidence="2" type="ORF">NP493_3063g00004</name>
</gene>
<proteinExistence type="predicted"/>
<dbReference type="Pfam" id="PF22633">
    <property type="entry name" value="F5_F8_type_C_2"/>
    <property type="match status" value="1"/>
</dbReference>